<dbReference type="SUPFAM" id="SSF51338">
    <property type="entry name" value="Composite domain of metallo-dependent hydrolases"/>
    <property type="match status" value="1"/>
</dbReference>
<dbReference type="AlphaFoldDB" id="A0A1I7MJJ2"/>
<evidence type="ECO:0000313" key="2">
    <source>
        <dbReference type="EMBL" id="SFV22029.1"/>
    </source>
</evidence>
<dbReference type="SUPFAM" id="SSF51556">
    <property type="entry name" value="Metallo-dependent hydrolases"/>
    <property type="match status" value="1"/>
</dbReference>
<name>A0A1I7MJJ2_9MICC</name>
<dbReference type="Gene3D" id="3.10.310.70">
    <property type="match status" value="1"/>
</dbReference>
<dbReference type="PANTHER" id="PTHR22642:SF2">
    <property type="entry name" value="PROTEIN LONG AFTER FAR-RED 3"/>
    <property type="match status" value="1"/>
</dbReference>
<dbReference type="GO" id="GO:0016810">
    <property type="term" value="F:hydrolase activity, acting on carbon-nitrogen (but not peptide) bonds"/>
    <property type="evidence" value="ECO:0007669"/>
    <property type="project" value="InterPro"/>
</dbReference>
<organism evidence="2 3">
    <name type="scientific">Micrococcus terreus</name>
    <dbReference type="NCBI Taxonomy" id="574650"/>
    <lineage>
        <taxon>Bacteria</taxon>
        <taxon>Bacillati</taxon>
        <taxon>Actinomycetota</taxon>
        <taxon>Actinomycetes</taxon>
        <taxon>Micrococcales</taxon>
        <taxon>Micrococcaceae</taxon>
        <taxon>Micrococcus</taxon>
    </lineage>
</organism>
<sequence length="568" mass="60391">MTDSLLLHSGYVFTGTELHPTATAVLVQDGQIAALGTDAELEDTCPQAVRRIDLQGGLITPGFVDAHVHMVMGGMERNACDLTAADGQEEVLDTIRAYVEEHPATDRPGSEWIVGGGWYKGDFPPGAATAELLDTVTGDRPAYLINADHHGAWVNTAALQRAGVTADTPDPADGVIEHAPDGSPCGILHEGAMNLVGDLLPEHTPEELAAGLSAGVEYLHSVGVTGWQEAILGDYAGYSDVSAAYRRAREQGVVTETATGALWVPRDITVESVPALVEDFVRRREENARAGFTSRAAKIMVDGVPENRTAAMLEAYCSCERLTGGSSNAGPDGRGLAYLDHEVLLAVGTALDAAGFDLHFHAIGDRAVRWALDTVEAVHAVNPDTTARHHIAHIQIVHPDDVPRFASTGAAANLQALWACNDAQMQDQTVPLIGQERAGWQYPFHSIQAAGARLCMGSDWPVSTPDPWQALHVAVNRTYPPTLDAAVGKNPPLEPGEALELTTALAAYTAGSAWQLHLEDRGRIEPGMVADLAVADRNPLAPDVDPLEICQTRTVLTLSNGEVVHDGR</sequence>
<evidence type="ECO:0000259" key="1">
    <source>
        <dbReference type="Pfam" id="PF07969"/>
    </source>
</evidence>
<dbReference type="RefSeq" id="WP_091695760.1">
    <property type="nucleotide sequence ID" value="NZ_FPCG01000003.1"/>
</dbReference>
<reference evidence="2 3" key="1">
    <citation type="submission" date="2016-10" db="EMBL/GenBank/DDBJ databases">
        <authorList>
            <person name="de Groot N.N."/>
        </authorList>
    </citation>
    <scope>NUCLEOTIDE SEQUENCE [LARGE SCALE GENOMIC DNA]</scope>
    <source>
        <strain evidence="2 3">CGMCC 1.7054</strain>
    </source>
</reference>
<proteinExistence type="predicted"/>
<dbReference type="PANTHER" id="PTHR22642">
    <property type="entry name" value="IMIDAZOLONEPROPIONASE"/>
    <property type="match status" value="1"/>
</dbReference>
<evidence type="ECO:0000313" key="3">
    <source>
        <dbReference type="Proteomes" id="UP000198881"/>
    </source>
</evidence>
<dbReference type="Gene3D" id="2.30.40.10">
    <property type="entry name" value="Urease, subunit C, domain 1"/>
    <property type="match status" value="1"/>
</dbReference>
<dbReference type="InterPro" id="IPR013108">
    <property type="entry name" value="Amidohydro_3"/>
</dbReference>
<dbReference type="STRING" id="574650.SAMN04487966_103166"/>
<dbReference type="Gene3D" id="3.20.20.140">
    <property type="entry name" value="Metal-dependent hydrolases"/>
    <property type="match status" value="1"/>
</dbReference>
<dbReference type="InterPro" id="IPR011059">
    <property type="entry name" value="Metal-dep_hydrolase_composite"/>
</dbReference>
<dbReference type="CDD" id="cd01300">
    <property type="entry name" value="YtcJ_like"/>
    <property type="match status" value="1"/>
</dbReference>
<dbReference type="OrthoDB" id="3238066at2"/>
<protein>
    <recommendedName>
        <fullName evidence="1">Amidohydrolase 3 domain-containing protein</fullName>
    </recommendedName>
</protein>
<feature type="domain" description="Amidohydrolase 3" evidence="1">
    <location>
        <begin position="52"/>
        <end position="565"/>
    </location>
</feature>
<dbReference type="InterPro" id="IPR033932">
    <property type="entry name" value="YtcJ-like"/>
</dbReference>
<dbReference type="Proteomes" id="UP000198881">
    <property type="component" value="Unassembled WGS sequence"/>
</dbReference>
<dbReference type="Pfam" id="PF07969">
    <property type="entry name" value="Amidohydro_3"/>
    <property type="match status" value="1"/>
</dbReference>
<dbReference type="EMBL" id="FPCG01000003">
    <property type="protein sequence ID" value="SFV22029.1"/>
    <property type="molecule type" value="Genomic_DNA"/>
</dbReference>
<keyword evidence="3" id="KW-1185">Reference proteome</keyword>
<dbReference type="InterPro" id="IPR032466">
    <property type="entry name" value="Metal_Hydrolase"/>
</dbReference>
<gene>
    <name evidence="2" type="ORF">SAMN04487966_103166</name>
</gene>
<accession>A0A1I7MJJ2</accession>